<dbReference type="InterPro" id="IPR029060">
    <property type="entry name" value="PIN-like_dom_sf"/>
</dbReference>
<dbReference type="EMBL" id="JAKLWS010000002">
    <property type="protein sequence ID" value="MCG2587588.1"/>
    <property type="molecule type" value="Genomic_DNA"/>
</dbReference>
<name>A0ABS9K9T1_9BACT</name>
<organism evidence="2 3">
    <name type="scientific">Rhodohalobacter sulfatireducens</name>
    <dbReference type="NCBI Taxonomy" id="2911366"/>
    <lineage>
        <taxon>Bacteria</taxon>
        <taxon>Pseudomonadati</taxon>
        <taxon>Balneolota</taxon>
        <taxon>Balneolia</taxon>
        <taxon>Balneolales</taxon>
        <taxon>Balneolaceae</taxon>
        <taxon>Rhodohalobacter</taxon>
    </lineage>
</organism>
<dbReference type="Proteomes" id="UP001165366">
    <property type="component" value="Unassembled WGS sequence"/>
</dbReference>
<evidence type="ECO:0000313" key="2">
    <source>
        <dbReference type="EMBL" id="MCG2587588.1"/>
    </source>
</evidence>
<dbReference type="InterPro" id="IPR002716">
    <property type="entry name" value="PIN_dom"/>
</dbReference>
<dbReference type="Pfam" id="PF13470">
    <property type="entry name" value="PIN_3"/>
    <property type="match status" value="1"/>
</dbReference>
<dbReference type="SUPFAM" id="SSF88723">
    <property type="entry name" value="PIN domain-like"/>
    <property type="match status" value="1"/>
</dbReference>
<reference evidence="2" key="2">
    <citation type="submission" date="2024-05" db="EMBL/GenBank/DDBJ databases">
        <title>Rhodohalobacter halophilus gen. nov., sp. nov., a moderately halophilic member of the family Balneolaceae.</title>
        <authorList>
            <person name="Xia J."/>
        </authorList>
    </citation>
    <scope>NUCLEOTIDE SEQUENCE</scope>
    <source>
        <strain evidence="2">WB101</strain>
    </source>
</reference>
<gene>
    <name evidence="2" type="ORF">L6773_03345</name>
</gene>
<reference evidence="2" key="1">
    <citation type="submission" date="2022-01" db="EMBL/GenBank/DDBJ databases">
        <authorList>
            <person name="Wang Y."/>
        </authorList>
    </citation>
    <scope>NUCLEOTIDE SEQUENCE</scope>
    <source>
        <strain evidence="2">WB101</strain>
    </source>
</reference>
<accession>A0ABS9K9T1</accession>
<comment type="caution">
    <text evidence="2">The sequence shown here is derived from an EMBL/GenBank/DDBJ whole genome shotgun (WGS) entry which is preliminary data.</text>
</comment>
<sequence>MVYKNVLLDTKICLDVILDRKPFAVISGEIINKAELGVFSAFVAAHSFDTLFYILENKIGRKQAYVGIEILRNVCLVADVSKLVIDNALKEKWPDFEDAIHYQAALNSGCDAIVTRNPSDFKKASLPVLSPQQFLAKVS</sequence>
<evidence type="ECO:0000259" key="1">
    <source>
        <dbReference type="Pfam" id="PF13470"/>
    </source>
</evidence>
<keyword evidence="3" id="KW-1185">Reference proteome</keyword>
<dbReference type="RefSeq" id="WP_237852432.1">
    <property type="nucleotide sequence ID" value="NZ_JAKLWS010000002.1"/>
</dbReference>
<proteinExistence type="predicted"/>
<feature type="domain" description="PIN" evidence="1">
    <location>
        <begin position="6"/>
        <end position="117"/>
    </location>
</feature>
<evidence type="ECO:0000313" key="3">
    <source>
        <dbReference type="Proteomes" id="UP001165366"/>
    </source>
</evidence>
<protein>
    <submittedName>
        <fullName evidence="2">PIN domain-containing protein</fullName>
    </submittedName>
</protein>